<accession>A0A1H6ZD02</accession>
<dbReference type="InterPro" id="IPR009057">
    <property type="entry name" value="Homeodomain-like_sf"/>
</dbReference>
<keyword evidence="8" id="KW-1185">Reference proteome</keyword>
<evidence type="ECO:0000313" key="8">
    <source>
        <dbReference type="Proteomes" id="UP000199379"/>
    </source>
</evidence>
<evidence type="ECO:0000256" key="1">
    <source>
        <dbReference type="ARBA" id="ARBA00022491"/>
    </source>
</evidence>
<dbReference type="InterPro" id="IPR001647">
    <property type="entry name" value="HTH_TetR"/>
</dbReference>
<dbReference type="Gene3D" id="1.10.357.10">
    <property type="entry name" value="Tetracycline Repressor, domain 2"/>
    <property type="match status" value="1"/>
</dbReference>
<dbReference type="GO" id="GO:0000976">
    <property type="term" value="F:transcription cis-regulatory region binding"/>
    <property type="evidence" value="ECO:0007669"/>
    <property type="project" value="TreeGrafter"/>
</dbReference>
<dbReference type="PRINTS" id="PR00455">
    <property type="entry name" value="HTHTETR"/>
</dbReference>
<dbReference type="STRING" id="1227549.SAMN05444007_1054"/>
<dbReference type="Proteomes" id="UP000199379">
    <property type="component" value="Unassembled WGS sequence"/>
</dbReference>
<dbReference type="AlphaFoldDB" id="A0A1H6ZD02"/>
<evidence type="ECO:0000259" key="6">
    <source>
        <dbReference type="PROSITE" id="PS50977"/>
    </source>
</evidence>
<dbReference type="GO" id="GO:0003700">
    <property type="term" value="F:DNA-binding transcription factor activity"/>
    <property type="evidence" value="ECO:0007669"/>
    <property type="project" value="TreeGrafter"/>
</dbReference>
<dbReference type="PROSITE" id="PS50977">
    <property type="entry name" value="HTH_TETR_2"/>
    <property type="match status" value="1"/>
</dbReference>
<dbReference type="InterPro" id="IPR050109">
    <property type="entry name" value="HTH-type_TetR-like_transc_reg"/>
</dbReference>
<evidence type="ECO:0000313" key="7">
    <source>
        <dbReference type="EMBL" id="SEJ47532.1"/>
    </source>
</evidence>
<proteinExistence type="predicted"/>
<name>A0A1H6ZD02_9RHOB</name>
<dbReference type="EMBL" id="FNYD01000005">
    <property type="protein sequence ID" value="SEJ47532.1"/>
    <property type="molecule type" value="Genomic_DNA"/>
</dbReference>
<evidence type="ECO:0000256" key="4">
    <source>
        <dbReference type="ARBA" id="ARBA00023163"/>
    </source>
</evidence>
<dbReference type="InterPro" id="IPR023772">
    <property type="entry name" value="DNA-bd_HTH_TetR-type_CS"/>
</dbReference>
<dbReference type="InterPro" id="IPR039538">
    <property type="entry name" value="BetI_C"/>
</dbReference>
<keyword evidence="2" id="KW-0805">Transcription regulation</keyword>
<dbReference type="Pfam" id="PF13977">
    <property type="entry name" value="TetR_C_6"/>
    <property type="match status" value="1"/>
</dbReference>
<gene>
    <name evidence="7" type="ORF">SAMN05444007_1054</name>
</gene>
<keyword evidence="4" id="KW-0804">Transcription</keyword>
<dbReference type="PROSITE" id="PS01081">
    <property type="entry name" value="HTH_TETR_1"/>
    <property type="match status" value="1"/>
</dbReference>
<organism evidence="7 8">
    <name type="scientific">Cribrihabitans marinus</name>
    <dbReference type="NCBI Taxonomy" id="1227549"/>
    <lineage>
        <taxon>Bacteria</taxon>
        <taxon>Pseudomonadati</taxon>
        <taxon>Pseudomonadota</taxon>
        <taxon>Alphaproteobacteria</taxon>
        <taxon>Rhodobacterales</taxon>
        <taxon>Paracoccaceae</taxon>
        <taxon>Cribrihabitans</taxon>
    </lineage>
</organism>
<evidence type="ECO:0000256" key="2">
    <source>
        <dbReference type="ARBA" id="ARBA00023015"/>
    </source>
</evidence>
<evidence type="ECO:0000256" key="5">
    <source>
        <dbReference type="PROSITE-ProRule" id="PRU00335"/>
    </source>
</evidence>
<feature type="domain" description="HTH tetR-type" evidence="6">
    <location>
        <begin position="8"/>
        <end position="68"/>
    </location>
</feature>
<keyword evidence="3 5" id="KW-0238">DNA-binding</keyword>
<reference evidence="7 8" key="1">
    <citation type="submission" date="2016-10" db="EMBL/GenBank/DDBJ databases">
        <authorList>
            <person name="de Groot N.N."/>
        </authorList>
    </citation>
    <scope>NUCLEOTIDE SEQUENCE [LARGE SCALE GENOMIC DNA]</scope>
    <source>
        <strain evidence="7 8">DSM 29340</strain>
    </source>
</reference>
<dbReference type="PANTHER" id="PTHR30055:SF240">
    <property type="entry name" value="HTH-TYPE TRANSCRIPTIONAL REGULATOR ACRR"/>
    <property type="match status" value="1"/>
</dbReference>
<dbReference type="SUPFAM" id="SSF46689">
    <property type="entry name" value="Homeodomain-like"/>
    <property type="match status" value="1"/>
</dbReference>
<dbReference type="RefSeq" id="WP_092365589.1">
    <property type="nucleotide sequence ID" value="NZ_BMGV01000005.1"/>
</dbReference>
<dbReference type="OrthoDB" id="5293556at2"/>
<protein>
    <submittedName>
        <fullName evidence="7">Transcriptional regulator, TetR family</fullName>
    </submittedName>
</protein>
<evidence type="ECO:0000256" key="3">
    <source>
        <dbReference type="ARBA" id="ARBA00023125"/>
    </source>
</evidence>
<keyword evidence="1" id="KW-0678">Repressor</keyword>
<sequence length="201" mass="21937">MSTRKSASDRKAEIIGAALTLADELGPDRMTTNDVARAVGLTQPGVFRHFPTKHALWVAVAEHIAARLDEAWQDAIDTAASPEARLRGLVLAQFAQIEACPALPMVLFSHELNSDNPSLRTAFQALLMRFQKHLEGALRDMQANGGLRPTLATADAALFFTSLIQGLAIRHNLAGRTFSLVHEGERLFDIQLAMMPANTRT</sequence>
<dbReference type="InterPro" id="IPR036271">
    <property type="entry name" value="Tet_transcr_reg_TetR-rel_C_sf"/>
</dbReference>
<dbReference type="Pfam" id="PF00440">
    <property type="entry name" value="TetR_N"/>
    <property type="match status" value="1"/>
</dbReference>
<dbReference type="SUPFAM" id="SSF48498">
    <property type="entry name" value="Tetracyclin repressor-like, C-terminal domain"/>
    <property type="match status" value="1"/>
</dbReference>
<feature type="DNA-binding region" description="H-T-H motif" evidence="5">
    <location>
        <begin position="31"/>
        <end position="50"/>
    </location>
</feature>
<dbReference type="PANTHER" id="PTHR30055">
    <property type="entry name" value="HTH-TYPE TRANSCRIPTIONAL REGULATOR RUTR"/>
    <property type="match status" value="1"/>
</dbReference>